<reference evidence="2 3" key="2">
    <citation type="submission" date="2018-11" db="EMBL/GenBank/DDBJ databases">
        <authorList>
            <consortium name="Pathogen Informatics"/>
        </authorList>
    </citation>
    <scope>NUCLEOTIDE SEQUENCE [LARGE SCALE GENOMIC DNA]</scope>
    <source>
        <strain evidence="2 3">NST_G2</strain>
    </source>
</reference>
<dbReference type="Proteomes" id="UP000275846">
    <property type="component" value="Unassembled WGS sequence"/>
</dbReference>
<name>A0A183SFS4_SCHSO</name>
<dbReference type="WBParaSite" id="SSLN_0000317201-mRNA-1">
    <property type="protein sequence ID" value="SSLN_0000317201-mRNA-1"/>
    <property type="gene ID" value="SSLN_0000317201"/>
</dbReference>
<accession>A0A183SFS4</accession>
<evidence type="ECO:0000313" key="3">
    <source>
        <dbReference type="Proteomes" id="UP000275846"/>
    </source>
</evidence>
<protein>
    <submittedName>
        <fullName evidence="2 4">Uncharacterized protein</fullName>
    </submittedName>
</protein>
<evidence type="ECO:0000313" key="4">
    <source>
        <dbReference type="WBParaSite" id="SSLN_0000317201-mRNA-1"/>
    </source>
</evidence>
<evidence type="ECO:0000256" key="1">
    <source>
        <dbReference type="SAM" id="MobiDB-lite"/>
    </source>
</evidence>
<feature type="region of interest" description="Disordered" evidence="1">
    <location>
        <begin position="104"/>
        <end position="124"/>
    </location>
</feature>
<dbReference type="AlphaFoldDB" id="A0A183SFS4"/>
<reference evidence="4" key="1">
    <citation type="submission" date="2016-06" db="UniProtKB">
        <authorList>
            <consortium name="WormBaseParasite"/>
        </authorList>
    </citation>
    <scope>IDENTIFICATION</scope>
</reference>
<dbReference type="EMBL" id="UYSU01032418">
    <property type="protein sequence ID" value="VDL89457.1"/>
    <property type="molecule type" value="Genomic_DNA"/>
</dbReference>
<evidence type="ECO:0000313" key="2">
    <source>
        <dbReference type="EMBL" id="VDL89457.1"/>
    </source>
</evidence>
<organism evidence="4">
    <name type="scientific">Schistocephalus solidus</name>
    <name type="common">Tapeworm</name>
    <dbReference type="NCBI Taxonomy" id="70667"/>
    <lineage>
        <taxon>Eukaryota</taxon>
        <taxon>Metazoa</taxon>
        <taxon>Spiralia</taxon>
        <taxon>Lophotrochozoa</taxon>
        <taxon>Platyhelminthes</taxon>
        <taxon>Cestoda</taxon>
        <taxon>Eucestoda</taxon>
        <taxon>Diphyllobothriidea</taxon>
        <taxon>Diphyllobothriidae</taxon>
        <taxon>Schistocephalus</taxon>
    </lineage>
</organism>
<keyword evidence="3" id="KW-1185">Reference proteome</keyword>
<sequence>MELVFQTGLRRPYQCTEAACCSTSAWVTTPEFVTTTRFDGGIAAKQPSPSRCHHFPLDILLDNFAIPTDQPVSEPNAAPPPDVPPSVSVAGFAPSERKLLPSCRTNRVGRTTRPIQINPRQKWY</sequence>
<proteinExistence type="predicted"/>
<gene>
    <name evidence="2" type="ORF">SSLN_LOCUS3072</name>
</gene>